<dbReference type="GO" id="GO:0016787">
    <property type="term" value="F:hydrolase activity"/>
    <property type="evidence" value="ECO:0007669"/>
    <property type="project" value="UniProtKB-KW"/>
</dbReference>
<keyword evidence="6" id="KW-0800">Toxin</keyword>
<dbReference type="GO" id="GO:0004540">
    <property type="term" value="F:RNA nuclease activity"/>
    <property type="evidence" value="ECO:0007669"/>
    <property type="project" value="InterPro"/>
</dbReference>
<evidence type="ECO:0000256" key="3">
    <source>
        <dbReference type="ARBA" id="ARBA00022723"/>
    </source>
</evidence>
<evidence type="ECO:0000256" key="5">
    <source>
        <dbReference type="ARBA" id="ARBA00022842"/>
    </source>
</evidence>
<comment type="function">
    <text evidence="6">Toxic component of a toxin-antitoxin (TA) system. An RNase.</text>
</comment>
<evidence type="ECO:0000256" key="2">
    <source>
        <dbReference type="ARBA" id="ARBA00022722"/>
    </source>
</evidence>
<dbReference type="InterPro" id="IPR002716">
    <property type="entry name" value="PIN_dom"/>
</dbReference>
<accession>A0A2N9JBE5</accession>
<dbReference type="RefSeq" id="WP_105184408.1">
    <property type="nucleotide sequence ID" value="NZ_BAAAGO010000016.1"/>
</dbReference>
<dbReference type="AlphaFoldDB" id="A0A2N9JBE5"/>
<evidence type="ECO:0000259" key="7">
    <source>
        <dbReference type="Pfam" id="PF01850"/>
    </source>
</evidence>
<comment type="cofactor">
    <cofactor evidence="6">
        <name>Mg(2+)</name>
        <dbReference type="ChEBI" id="CHEBI:18420"/>
    </cofactor>
</comment>
<feature type="binding site" evidence="6">
    <location>
        <position position="91"/>
    </location>
    <ligand>
        <name>Mg(2+)</name>
        <dbReference type="ChEBI" id="CHEBI:18420"/>
    </ligand>
</feature>
<feature type="binding site" evidence="6">
    <location>
        <position position="5"/>
    </location>
    <ligand>
        <name>Mg(2+)</name>
        <dbReference type="ChEBI" id="CHEBI:18420"/>
    </ligand>
</feature>
<dbReference type="GO" id="GO:0090729">
    <property type="term" value="F:toxin activity"/>
    <property type="evidence" value="ECO:0007669"/>
    <property type="project" value="UniProtKB-KW"/>
</dbReference>
<dbReference type="Proteomes" id="UP000238164">
    <property type="component" value="Chromosome 1"/>
</dbReference>
<keyword evidence="3 6" id="KW-0479">Metal-binding</keyword>
<keyword evidence="1 6" id="KW-1277">Toxin-antitoxin system</keyword>
<dbReference type="HAMAP" id="MF_00265">
    <property type="entry name" value="VapC_Nob1"/>
    <property type="match status" value="1"/>
</dbReference>
<name>A0A2N9JBE5_9ACTN</name>
<keyword evidence="2 6" id="KW-0540">Nuclease</keyword>
<evidence type="ECO:0000256" key="1">
    <source>
        <dbReference type="ARBA" id="ARBA00022649"/>
    </source>
</evidence>
<keyword evidence="5 6" id="KW-0460">Magnesium</keyword>
<dbReference type="InterPro" id="IPR022907">
    <property type="entry name" value="VapC_family"/>
</dbReference>
<dbReference type="SUPFAM" id="SSF88723">
    <property type="entry name" value="PIN domain-like"/>
    <property type="match status" value="1"/>
</dbReference>
<dbReference type="InterPro" id="IPR029060">
    <property type="entry name" value="PIN-like_dom_sf"/>
</dbReference>
<evidence type="ECO:0000256" key="6">
    <source>
        <dbReference type="HAMAP-Rule" id="MF_00265"/>
    </source>
</evidence>
<evidence type="ECO:0000313" key="9">
    <source>
        <dbReference type="Proteomes" id="UP000238164"/>
    </source>
</evidence>
<protein>
    <recommendedName>
        <fullName evidence="6">Ribonuclease VapC</fullName>
        <shortName evidence="6">RNase VapC</shortName>
        <ecNumber evidence="6">3.1.-.-</ecNumber>
    </recommendedName>
    <alternativeName>
        <fullName evidence="6">Toxin VapC</fullName>
    </alternativeName>
</protein>
<comment type="similarity">
    <text evidence="6">Belongs to the PINc/VapC protein family.</text>
</comment>
<dbReference type="EMBL" id="LT985188">
    <property type="protein sequence ID" value="SPD85093.1"/>
    <property type="molecule type" value="Genomic_DNA"/>
</dbReference>
<dbReference type="EC" id="3.1.-.-" evidence="6"/>
<dbReference type="OrthoDB" id="3696351at2"/>
<dbReference type="KEGG" id="mgg:MPLG2_0057"/>
<sequence length="125" mass="13125">MIVLDASVLIAHLANDDIHGSEAFEILDTEEELAIHPFTLAECLVGPARLGREEEALAIIERLAVEQVAVPTGQSLALARLRASTRLKLPDCCVLAAVLETSARVATFDAALADAAKQLGIAVAA</sequence>
<organism evidence="8 9">
    <name type="scientific">Micropruina glycogenica</name>
    <dbReference type="NCBI Taxonomy" id="75385"/>
    <lineage>
        <taxon>Bacteria</taxon>
        <taxon>Bacillati</taxon>
        <taxon>Actinomycetota</taxon>
        <taxon>Actinomycetes</taxon>
        <taxon>Propionibacteriales</taxon>
        <taxon>Nocardioidaceae</taxon>
        <taxon>Micropruina</taxon>
    </lineage>
</organism>
<evidence type="ECO:0000256" key="4">
    <source>
        <dbReference type="ARBA" id="ARBA00022801"/>
    </source>
</evidence>
<dbReference type="GO" id="GO:0000287">
    <property type="term" value="F:magnesium ion binding"/>
    <property type="evidence" value="ECO:0007669"/>
    <property type="project" value="UniProtKB-UniRule"/>
</dbReference>
<feature type="domain" description="PIN" evidence="7">
    <location>
        <begin position="2"/>
        <end position="117"/>
    </location>
</feature>
<evidence type="ECO:0000313" key="8">
    <source>
        <dbReference type="EMBL" id="SPD85093.1"/>
    </source>
</evidence>
<keyword evidence="9" id="KW-1185">Reference proteome</keyword>
<reference evidence="8 9" key="1">
    <citation type="submission" date="2018-02" db="EMBL/GenBank/DDBJ databases">
        <authorList>
            <person name="Cohen D.B."/>
            <person name="Kent A.D."/>
        </authorList>
    </citation>
    <scope>NUCLEOTIDE SEQUENCE [LARGE SCALE GENOMIC DNA]</scope>
    <source>
        <strain evidence="8">1</strain>
    </source>
</reference>
<dbReference type="Pfam" id="PF01850">
    <property type="entry name" value="PIN"/>
    <property type="match status" value="1"/>
</dbReference>
<dbReference type="Gene3D" id="3.40.50.1010">
    <property type="entry name" value="5'-nuclease"/>
    <property type="match status" value="1"/>
</dbReference>
<keyword evidence="4 6" id="KW-0378">Hydrolase</keyword>
<proteinExistence type="inferred from homology"/>
<gene>
    <name evidence="6 8" type="primary">vapC</name>
    <name evidence="8" type="ORF">MPLG2_0057</name>
</gene>
<dbReference type="CDD" id="cd09854">
    <property type="entry name" value="PIN_VapC-like"/>
    <property type="match status" value="1"/>
</dbReference>